<dbReference type="InterPro" id="IPR027417">
    <property type="entry name" value="P-loop_NTPase"/>
</dbReference>
<evidence type="ECO:0000259" key="2">
    <source>
        <dbReference type="PROSITE" id="PS51388"/>
    </source>
</evidence>
<reference evidence="3 4" key="1">
    <citation type="submission" date="2019-07" db="EMBL/GenBank/DDBJ databases">
        <title>De Novo Assembly of kiwifruit Actinidia rufa.</title>
        <authorList>
            <person name="Sugita-Konishi S."/>
            <person name="Sato K."/>
            <person name="Mori E."/>
            <person name="Abe Y."/>
            <person name="Kisaki G."/>
            <person name="Hamano K."/>
            <person name="Suezawa K."/>
            <person name="Otani M."/>
            <person name="Fukuda T."/>
            <person name="Manabe T."/>
            <person name="Gomi K."/>
            <person name="Tabuchi M."/>
            <person name="Akimitsu K."/>
            <person name="Kataoka I."/>
        </authorList>
    </citation>
    <scope>NUCLEOTIDE SEQUENCE [LARGE SCALE GENOMIC DNA]</scope>
    <source>
        <strain evidence="4">cv. Fuchu</strain>
    </source>
</reference>
<accession>A0A7J0EID9</accession>
<dbReference type="InterPro" id="IPR003130">
    <property type="entry name" value="GED"/>
</dbReference>
<dbReference type="SUPFAM" id="SSF52540">
    <property type="entry name" value="P-loop containing nucleoside triphosphate hydrolases"/>
    <property type="match status" value="1"/>
</dbReference>
<dbReference type="PANTHER" id="PTHR11566">
    <property type="entry name" value="DYNAMIN"/>
    <property type="match status" value="1"/>
</dbReference>
<dbReference type="Pfam" id="PF02212">
    <property type="entry name" value="GED"/>
    <property type="match status" value="1"/>
</dbReference>
<keyword evidence="1" id="KW-0505">Motor protein</keyword>
<evidence type="ECO:0000313" key="3">
    <source>
        <dbReference type="EMBL" id="GFY86231.1"/>
    </source>
</evidence>
<dbReference type="AlphaFoldDB" id="A0A7J0EID9"/>
<dbReference type="Gene3D" id="3.40.50.300">
    <property type="entry name" value="P-loop containing nucleotide triphosphate hydrolases"/>
    <property type="match status" value="1"/>
</dbReference>
<dbReference type="GO" id="GO:0005874">
    <property type="term" value="C:microtubule"/>
    <property type="evidence" value="ECO:0007669"/>
    <property type="project" value="TreeGrafter"/>
</dbReference>
<dbReference type="InterPro" id="IPR020850">
    <property type="entry name" value="GED_dom"/>
</dbReference>
<dbReference type="GO" id="GO:0003924">
    <property type="term" value="F:GTPase activity"/>
    <property type="evidence" value="ECO:0007669"/>
    <property type="project" value="InterPro"/>
</dbReference>
<dbReference type="Proteomes" id="UP000585474">
    <property type="component" value="Unassembled WGS sequence"/>
</dbReference>
<protein>
    <recommendedName>
        <fullName evidence="2">GED domain-containing protein</fullName>
    </recommendedName>
</protein>
<keyword evidence="4" id="KW-1185">Reference proteome</keyword>
<feature type="domain" description="GED" evidence="2">
    <location>
        <begin position="330"/>
        <end position="426"/>
    </location>
</feature>
<dbReference type="GO" id="GO:0008017">
    <property type="term" value="F:microtubule binding"/>
    <property type="evidence" value="ECO:0007669"/>
    <property type="project" value="TreeGrafter"/>
</dbReference>
<proteinExistence type="predicted"/>
<dbReference type="Pfam" id="PF00350">
    <property type="entry name" value="Dynamin_N"/>
    <property type="match status" value="1"/>
</dbReference>
<dbReference type="InterPro" id="IPR045063">
    <property type="entry name" value="Dynamin_N"/>
</dbReference>
<evidence type="ECO:0000313" key="4">
    <source>
        <dbReference type="Proteomes" id="UP000585474"/>
    </source>
</evidence>
<dbReference type="OrthoDB" id="5061070at2759"/>
<dbReference type="InterPro" id="IPR000375">
    <property type="entry name" value="Dynamin_stalk"/>
</dbReference>
<dbReference type="InterPro" id="IPR022812">
    <property type="entry name" value="Dynamin"/>
</dbReference>
<organism evidence="3 4">
    <name type="scientific">Actinidia rufa</name>
    <dbReference type="NCBI Taxonomy" id="165716"/>
    <lineage>
        <taxon>Eukaryota</taxon>
        <taxon>Viridiplantae</taxon>
        <taxon>Streptophyta</taxon>
        <taxon>Embryophyta</taxon>
        <taxon>Tracheophyta</taxon>
        <taxon>Spermatophyta</taxon>
        <taxon>Magnoliopsida</taxon>
        <taxon>eudicotyledons</taxon>
        <taxon>Gunneridae</taxon>
        <taxon>Pentapetalae</taxon>
        <taxon>asterids</taxon>
        <taxon>Ericales</taxon>
        <taxon>Actinidiaceae</taxon>
        <taxon>Actinidia</taxon>
    </lineage>
</organism>
<dbReference type="Pfam" id="PF01031">
    <property type="entry name" value="Dynamin_M"/>
    <property type="match status" value="1"/>
</dbReference>
<gene>
    <name evidence="3" type="ORF">Acr_04g0009690</name>
</gene>
<dbReference type="GO" id="GO:0005737">
    <property type="term" value="C:cytoplasm"/>
    <property type="evidence" value="ECO:0007669"/>
    <property type="project" value="TreeGrafter"/>
</dbReference>
<dbReference type="SMART" id="SM00302">
    <property type="entry name" value="GED"/>
    <property type="match status" value="1"/>
</dbReference>
<sequence>MRLQHHPNPQPQLHLEFQGKIVDTDEANIAEAINVSTNERAGKGKGISNTPFTLVVKKQGVPDLTMVDLPGITKVTVHDQLEDIRDYNGCVDKTCERTLAIVTKADKAPEVCWRRSLDRRNQTLSNSSVALQDDESMVGINDKLKANTLEFNNMPKNPSLIAEARIVKEYLRNILLKGEFDEYPEEKHMHCTARLVEMLNQYSDELQKSSENWSTENFLMEDIRVLDETKGNKLPHFFPRTAFLVILQRKVKEISKKPVDFMEKVWDCIETVVMTVLMHHCESYPQLQSSTRRAARNLVAMMKHRSFDIVTEIEIEVGHLRDYPNIRDQAFDLKMRFTAYWNIVLKRFVDNKALHLLLSIQNLVNRDMEVEIVNELMGSQGGGTGGIERMLEESPSVAIKREKLKEKYQVARDSKEVVDQIMDGITGNED</sequence>
<dbReference type="GO" id="GO:0005525">
    <property type="term" value="F:GTP binding"/>
    <property type="evidence" value="ECO:0007669"/>
    <property type="project" value="InterPro"/>
</dbReference>
<dbReference type="EMBL" id="BJWL01000004">
    <property type="protein sequence ID" value="GFY86231.1"/>
    <property type="molecule type" value="Genomic_DNA"/>
</dbReference>
<comment type="caution">
    <text evidence="3">The sequence shown here is derived from an EMBL/GenBank/DDBJ whole genome shotgun (WGS) entry which is preliminary data.</text>
</comment>
<dbReference type="PROSITE" id="PS51388">
    <property type="entry name" value="GED"/>
    <property type="match status" value="1"/>
</dbReference>
<name>A0A7J0EID9_9ERIC</name>
<dbReference type="Gene3D" id="1.20.120.1240">
    <property type="entry name" value="Dynamin, middle domain"/>
    <property type="match status" value="1"/>
</dbReference>
<evidence type="ECO:0000256" key="1">
    <source>
        <dbReference type="ARBA" id="ARBA00023175"/>
    </source>
</evidence>
<dbReference type="PANTHER" id="PTHR11566:SF173">
    <property type="entry name" value="DYNAMIN-RELATED PROTEIN 4C"/>
    <property type="match status" value="1"/>
</dbReference>
<dbReference type="GO" id="GO:0016020">
    <property type="term" value="C:membrane"/>
    <property type="evidence" value="ECO:0007669"/>
    <property type="project" value="TreeGrafter"/>
</dbReference>